<dbReference type="PANTHER" id="PTHR34001:SF3">
    <property type="entry name" value="BLL7405 PROTEIN"/>
    <property type="match status" value="1"/>
</dbReference>
<name>A0A3G8M1U6_9HYPH</name>
<evidence type="ECO:0000256" key="5">
    <source>
        <dbReference type="ARBA" id="ARBA00038306"/>
    </source>
</evidence>
<feature type="domain" description="Outer membrane protein beta-barrel" evidence="7">
    <location>
        <begin position="10"/>
        <end position="227"/>
    </location>
</feature>
<evidence type="ECO:0000256" key="1">
    <source>
        <dbReference type="ARBA" id="ARBA00004442"/>
    </source>
</evidence>
<proteinExistence type="inferred from homology"/>
<feature type="chain" id="PRO_5018273069" evidence="6">
    <location>
        <begin position="22"/>
        <end position="241"/>
    </location>
</feature>
<comment type="subcellular location">
    <subcellularLocation>
        <location evidence="1">Cell outer membrane</location>
    </subcellularLocation>
</comment>
<evidence type="ECO:0000313" key="8">
    <source>
        <dbReference type="EMBL" id="AZG75943.1"/>
    </source>
</evidence>
<keyword evidence="3" id="KW-0472">Membrane</keyword>
<keyword evidence="4" id="KW-0998">Cell outer membrane</keyword>
<protein>
    <submittedName>
        <fullName evidence="8">Porin family protein</fullName>
    </submittedName>
</protein>
<dbReference type="KEGG" id="mros:EHO51_03895"/>
<dbReference type="AlphaFoldDB" id="A0A3G8M1U6"/>
<evidence type="ECO:0000256" key="4">
    <source>
        <dbReference type="ARBA" id="ARBA00023237"/>
    </source>
</evidence>
<dbReference type="EMBL" id="CP034086">
    <property type="protein sequence ID" value="AZG75943.1"/>
    <property type="molecule type" value="Genomic_DNA"/>
</dbReference>
<evidence type="ECO:0000256" key="2">
    <source>
        <dbReference type="ARBA" id="ARBA00022729"/>
    </source>
</evidence>
<comment type="similarity">
    <text evidence="5">Belongs to the Omp25/RopB family.</text>
</comment>
<evidence type="ECO:0000256" key="6">
    <source>
        <dbReference type="SAM" id="SignalP"/>
    </source>
</evidence>
<evidence type="ECO:0000313" key="9">
    <source>
        <dbReference type="Proteomes" id="UP000273982"/>
    </source>
</evidence>
<reference evidence="8 9" key="1">
    <citation type="submission" date="2018-11" db="EMBL/GenBank/DDBJ databases">
        <title>Genome squencing of methanotrophic bacteria isolated from alkaline groundwater in Korea.</title>
        <authorList>
            <person name="Nguyen L.N."/>
        </authorList>
    </citation>
    <scope>NUCLEOTIDE SEQUENCE [LARGE SCALE GENOMIC DNA]</scope>
    <source>
        <strain evidence="8 9">GW6</strain>
    </source>
</reference>
<keyword evidence="2 6" id="KW-0732">Signal</keyword>
<feature type="signal peptide" evidence="6">
    <location>
        <begin position="1"/>
        <end position="21"/>
    </location>
</feature>
<evidence type="ECO:0000259" key="7">
    <source>
        <dbReference type="Pfam" id="PF13505"/>
    </source>
</evidence>
<dbReference type="RefSeq" id="WP_124737786.1">
    <property type="nucleotide sequence ID" value="NZ_CP034086.1"/>
</dbReference>
<accession>A0A3G8M1U6</accession>
<dbReference type="Pfam" id="PF13505">
    <property type="entry name" value="OMP_b-brl"/>
    <property type="match status" value="1"/>
</dbReference>
<dbReference type="InterPro" id="IPR051692">
    <property type="entry name" value="OMP-like"/>
</dbReference>
<dbReference type="Gene3D" id="2.40.160.20">
    <property type="match status" value="1"/>
</dbReference>
<dbReference type="PANTHER" id="PTHR34001">
    <property type="entry name" value="BLL7405 PROTEIN"/>
    <property type="match status" value="1"/>
</dbReference>
<evidence type="ECO:0000256" key="3">
    <source>
        <dbReference type="ARBA" id="ARBA00023136"/>
    </source>
</evidence>
<dbReference type="GO" id="GO:0009279">
    <property type="term" value="C:cell outer membrane"/>
    <property type="evidence" value="ECO:0007669"/>
    <property type="project" value="UniProtKB-SubCell"/>
</dbReference>
<organism evidence="8 9">
    <name type="scientific">Methylocystis rosea</name>
    <dbReference type="NCBI Taxonomy" id="173366"/>
    <lineage>
        <taxon>Bacteria</taxon>
        <taxon>Pseudomonadati</taxon>
        <taxon>Pseudomonadota</taxon>
        <taxon>Alphaproteobacteria</taxon>
        <taxon>Hyphomicrobiales</taxon>
        <taxon>Methylocystaceae</taxon>
        <taxon>Methylocystis</taxon>
    </lineage>
</organism>
<gene>
    <name evidence="8" type="ORF">EHO51_03895</name>
</gene>
<dbReference type="SUPFAM" id="SSF56925">
    <property type="entry name" value="OMPA-like"/>
    <property type="match status" value="1"/>
</dbReference>
<sequence>MKKRAFGVAVAACLSVLSASAADLPSRKEPPPVYYPPPPIFTWTGVYAGLNLGGGWLDRYDYGHWLAPSSASNSGGVVGGAQIGYNYQLTPLFVVGLETDFQGSSVGGGGNQGWGATRSVDWFGTVRGRAGVSLLNAQLLLYGTGGFAYGDLRLNYGWLGSQARVGTGWTAGGGLEYAFLPNWSAKVEYLYTNIGANYDSIYVAPFIVESQQRAHLNTVRAGVNYRFNWLLAPPGPPMAAY</sequence>
<dbReference type="Proteomes" id="UP000273982">
    <property type="component" value="Chromosome"/>
</dbReference>
<dbReference type="InterPro" id="IPR011250">
    <property type="entry name" value="OMP/PagP_B-barrel"/>
</dbReference>
<dbReference type="InterPro" id="IPR027385">
    <property type="entry name" value="Beta-barrel_OMP"/>
</dbReference>